<accession>A0ABW6NU87</accession>
<comment type="caution">
    <text evidence="1">The sequence shown here is derived from an EMBL/GenBank/DDBJ whole genome shotgun (WGS) entry which is preliminary data.</text>
</comment>
<sequence>MLVILLPDQHVPSLEVAAHPEKTDIIVEDFDVFRYYLHRLREHQINRLGLAHLYNHDRGVIAAALDDPVAPATPERGSTGGQLPRGGIPVVIRPKIERSSGVRGLRHG</sequence>
<dbReference type="Proteomes" id="UP001601521">
    <property type="component" value="Unassembled WGS sequence"/>
</dbReference>
<evidence type="ECO:0000313" key="1">
    <source>
        <dbReference type="EMBL" id="MFF0458697.1"/>
    </source>
</evidence>
<proteinExistence type="predicted"/>
<evidence type="ECO:0000313" key="2">
    <source>
        <dbReference type="Proteomes" id="UP001601521"/>
    </source>
</evidence>
<dbReference type="EMBL" id="JBIALX010000040">
    <property type="protein sequence ID" value="MFF0458697.1"/>
    <property type="molecule type" value="Genomic_DNA"/>
</dbReference>
<reference evidence="1 2" key="1">
    <citation type="submission" date="2024-10" db="EMBL/GenBank/DDBJ databases">
        <title>The Natural Products Discovery Center: Release of the First 8490 Sequenced Strains for Exploring Actinobacteria Biosynthetic Diversity.</title>
        <authorList>
            <person name="Kalkreuter E."/>
            <person name="Kautsar S.A."/>
            <person name="Yang D."/>
            <person name="Bader C.D."/>
            <person name="Teijaro C.N."/>
            <person name="Fluegel L."/>
            <person name="Davis C.M."/>
            <person name="Simpson J.R."/>
            <person name="Lauterbach L."/>
            <person name="Steele A.D."/>
            <person name="Gui C."/>
            <person name="Meng S."/>
            <person name="Li G."/>
            <person name="Viehrig K."/>
            <person name="Ye F."/>
            <person name="Su P."/>
            <person name="Kiefer A.F."/>
            <person name="Nichols A."/>
            <person name="Cepeda A.J."/>
            <person name="Yan W."/>
            <person name="Fan B."/>
            <person name="Jiang Y."/>
            <person name="Adhikari A."/>
            <person name="Zheng C.-J."/>
            <person name="Schuster L."/>
            <person name="Cowan T.M."/>
            <person name="Smanski M.J."/>
            <person name="Chevrette M.G."/>
            <person name="De Carvalho L.P.S."/>
            <person name="Shen B."/>
        </authorList>
    </citation>
    <scope>NUCLEOTIDE SEQUENCE [LARGE SCALE GENOMIC DNA]</scope>
    <source>
        <strain evidence="1 2">NPDC004550</strain>
    </source>
</reference>
<organism evidence="1 2">
    <name type="scientific">Nocardia africana</name>
    <dbReference type="NCBI Taxonomy" id="134964"/>
    <lineage>
        <taxon>Bacteria</taxon>
        <taxon>Bacillati</taxon>
        <taxon>Actinomycetota</taxon>
        <taxon>Actinomycetes</taxon>
        <taxon>Mycobacteriales</taxon>
        <taxon>Nocardiaceae</taxon>
        <taxon>Nocardia</taxon>
    </lineage>
</organism>
<keyword evidence="2" id="KW-1185">Reference proteome</keyword>
<protein>
    <submittedName>
        <fullName evidence="1">Uncharacterized protein</fullName>
    </submittedName>
</protein>
<dbReference type="RefSeq" id="WP_387256373.1">
    <property type="nucleotide sequence ID" value="NZ_JBIALX010000040.1"/>
</dbReference>
<name>A0ABW6NU87_9NOCA</name>
<gene>
    <name evidence="1" type="ORF">ACFYTH_35605</name>
</gene>